<proteinExistence type="predicted"/>
<sequence length="210" mass="23111">MAKRNYLNRIIVTFFGIVILFTVLSENAFAHCDTLDGPVVQTARIALEKGDVTPLFKWVQADDEKEIRTAFQKTIAVRAKGAEAKELADMYFFETLVRIHRAGEGAPYTGLKPGEAVDPAVALADSALETGSVDKLVDVLTEAMANGIRERFQHTKETQKHADDSVAAGREFVKAYVIFTHYAEGLHATIKANADHHFGEANSQSGHDHK</sequence>
<dbReference type="InterPro" id="IPR045613">
    <property type="entry name" value="DUF6448"/>
</dbReference>
<dbReference type="Proteomes" id="UP001225378">
    <property type="component" value="Chromosome"/>
</dbReference>
<reference evidence="1 2" key="1">
    <citation type="journal article" date="2024" name="Microbiology">
        <title>Methylomarinum rosea sp. nov., a novel halophilic methanotrophic bacterium from the hypersaline Lake Elton.</title>
        <authorList>
            <person name="Suleimanov R.Z."/>
            <person name="Oshkin I.Y."/>
            <person name="Danilova O.V."/>
            <person name="Suzina N.E."/>
            <person name="Dedysh S.N."/>
        </authorList>
    </citation>
    <scope>NUCLEOTIDE SEQUENCE [LARGE SCALE GENOMIC DNA]</scope>
    <source>
        <strain evidence="1 2">Ch1-1</strain>
    </source>
</reference>
<accession>A0AAU7NXB3</accession>
<protein>
    <submittedName>
        <fullName evidence="1">DUF6448 family protein</fullName>
    </submittedName>
</protein>
<evidence type="ECO:0000313" key="2">
    <source>
        <dbReference type="Proteomes" id="UP001225378"/>
    </source>
</evidence>
<dbReference type="KEGG" id="mech:Q9L42_005450"/>
<name>A0AAU7NXB3_9GAMM</name>
<dbReference type="Pfam" id="PF20046">
    <property type="entry name" value="DUF6448"/>
    <property type="match status" value="1"/>
</dbReference>
<dbReference type="AlphaFoldDB" id="A0AAU7NXB3"/>
<dbReference type="EMBL" id="CP157743">
    <property type="protein sequence ID" value="XBS21569.1"/>
    <property type="molecule type" value="Genomic_DNA"/>
</dbReference>
<gene>
    <name evidence="1" type="ORF">Q9L42_005450</name>
</gene>
<keyword evidence="2" id="KW-1185">Reference proteome</keyword>
<dbReference type="RefSeq" id="WP_305909446.1">
    <property type="nucleotide sequence ID" value="NZ_CP157743.1"/>
</dbReference>
<organism evidence="1 2">
    <name type="scientific">Methylomarinum roseum</name>
    <dbReference type="NCBI Taxonomy" id="3067653"/>
    <lineage>
        <taxon>Bacteria</taxon>
        <taxon>Pseudomonadati</taxon>
        <taxon>Pseudomonadota</taxon>
        <taxon>Gammaproteobacteria</taxon>
        <taxon>Methylococcales</taxon>
        <taxon>Methylococcaceae</taxon>
        <taxon>Methylomarinum</taxon>
    </lineage>
</organism>
<evidence type="ECO:0000313" key="1">
    <source>
        <dbReference type="EMBL" id="XBS21569.1"/>
    </source>
</evidence>